<keyword evidence="1" id="KW-0479">Metal-binding</keyword>
<dbReference type="InterPro" id="IPR040256">
    <property type="entry name" value="At4g02000-like"/>
</dbReference>
<keyword evidence="5" id="KW-1185">Reference proteome</keyword>
<dbReference type="InterPro" id="IPR036875">
    <property type="entry name" value="Znf_CCHC_sf"/>
</dbReference>
<proteinExistence type="predicted"/>
<dbReference type="InterPro" id="IPR025558">
    <property type="entry name" value="DUF4283"/>
</dbReference>
<sequence>MPGGRFSSVMEEPTVISLDESFEECPQNAQFVLVGKILSSKVLNKVGVQKVIEKAWRTEDEFSITPWKDNVYAFGFKKEDDLSRVICRGPWSVMGSLLVLRRWDQKKSFGELDFNFSPFWIQVHGLPLGFLNSKAGMVIAKSIGDVIAVEEPGEKGRLANFMRVRIWVDISKPLKKGFFLRKAKEKDSWVRFRYERLSDFCYGCGMVGHVANECKDKRSFDAKTWDFDGSLRADYAVVETINYGDNPLSKLVYPEPTRHQQEEDGGDASKEALVERVDNNDGTLHDDEAAVVGPRGEGGCSSVRTKLQERNSNAETNGQSSRTNIPDTRKIHPCGPHRVITLNPFPLSVSLAPCGEKESRPGAKYYVEEPDSPRGSLTDF</sequence>
<dbReference type="Pfam" id="PF14392">
    <property type="entry name" value="zf-CCHC_4"/>
    <property type="match status" value="1"/>
</dbReference>
<gene>
    <name evidence="4" type="ORF">RHGRI_016938</name>
</gene>
<evidence type="ECO:0000256" key="1">
    <source>
        <dbReference type="PROSITE-ProRule" id="PRU00047"/>
    </source>
</evidence>
<comment type="caution">
    <text evidence="4">The sequence shown here is derived from an EMBL/GenBank/DDBJ whole genome shotgun (WGS) entry which is preliminary data.</text>
</comment>
<evidence type="ECO:0000313" key="4">
    <source>
        <dbReference type="EMBL" id="KAG5544352.1"/>
    </source>
</evidence>
<dbReference type="PANTHER" id="PTHR31286">
    <property type="entry name" value="GLYCINE-RICH CELL WALL STRUCTURAL PROTEIN 1.8-LIKE"/>
    <property type="match status" value="1"/>
</dbReference>
<dbReference type="GO" id="GO:0003676">
    <property type="term" value="F:nucleic acid binding"/>
    <property type="evidence" value="ECO:0007669"/>
    <property type="project" value="InterPro"/>
</dbReference>
<evidence type="ECO:0000313" key="5">
    <source>
        <dbReference type="Proteomes" id="UP000823749"/>
    </source>
</evidence>
<dbReference type="PROSITE" id="PS50158">
    <property type="entry name" value="ZF_CCHC"/>
    <property type="match status" value="1"/>
</dbReference>
<dbReference type="PANTHER" id="PTHR31286:SF167">
    <property type="entry name" value="OS09G0268800 PROTEIN"/>
    <property type="match status" value="1"/>
</dbReference>
<feature type="compositionally biased region" description="Basic and acidic residues" evidence="2">
    <location>
        <begin position="277"/>
        <end position="288"/>
    </location>
</feature>
<name>A0AAV6JW53_9ERIC</name>
<evidence type="ECO:0000256" key="2">
    <source>
        <dbReference type="SAM" id="MobiDB-lite"/>
    </source>
</evidence>
<dbReference type="InterPro" id="IPR001878">
    <property type="entry name" value="Znf_CCHC"/>
</dbReference>
<dbReference type="EMBL" id="JACTNZ010000006">
    <property type="protein sequence ID" value="KAG5544352.1"/>
    <property type="molecule type" value="Genomic_DNA"/>
</dbReference>
<dbReference type="Proteomes" id="UP000823749">
    <property type="component" value="Chromosome 6"/>
</dbReference>
<dbReference type="SUPFAM" id="SSF57756">
    <property type="entry name" value="Retrovirus zinc finger-like domains"/>
    <property type="match status" value="1"/>
</dbReference>
<reference evidence="4 5" key="1">
    <citation type="submission" date="2020-08" db="EMBL/GenBank/DDBJ databases">
        <title>Plant Genome Project.</title>
        <authorList>
            <person name="Zhang R.-G."/>
        </authorList>
    </citation>
    <scope>NUCLEOTIDE SEQUENCE [LARGE SCALE GENOMIC DNA]</scope>
    <source>
        <strain evidence="4">WSP0</strain>
        <tissue evidence="4">Leaf</tissue>
    </source>
</reference>
<organism evidence="4 5">
    <name type="scientific">Rhododendron griersonianum</name>
    <dbReference type="NCBI Taxonomy" id="479676"/>
    <lineage>
        <taxon>Eukaryota</taxon>
        <taxon>Viridiplantae</taxon>
        <taxon>Streptophyta</taxon>
        <taxon>Embryophyta</taxon>
        <taxon>Tracheophyta</taxon>
        <taxon>Spermatophyta</taxon>
        <taxon>Magnoliopsida</taxon>
        <taxon>eudicotyledons</taxon>
        <taxon>Gunneridae</taxon>
        <taxon>Pentapetalae</taxon>
        <taxon>asterids</taxon>
        <taxon>Ericales</taxon>
        <taxon>Ericaceae</taxon>
        <taxon>Ericoideae</taxon>
        <taxon>Rhodoreae</taxon>
        <taxon>Rhododendron</taxon>
    </lineage>
</organism>
<accession>A0AAV6JW53</accession>
<dbReference type="Pfam" id="PF14111">
    <property type="entry name" value="DUF4283"/>
    <property type="match status" value="1"/>
</dbReference>
<keyword evidence="1" id="KW-0863">Zinc-finger</keyword>
<dbReference type="InterPro" id="IPR025836">
    <property type="entry name" value="Zn_knuckle_CX2CX4HX4C"/>
</dbReference>
<feature type="compositionally biased region" description="Polar residues" evidence="2">
    <location>
        <begin position="302"/>
        <end position="326"/>
    </location>
</feature>
<protein>
    <recommendedName>
        <fullName evidence="3">CCHC-type domain-containing protein</fullName>
    </recommendedName>
</protein>
<dbReference type="AlphaFoldDB" id="A0AAV6JW53"/>
<feature type="region of interest" description="Disordered" evidence="2">
    <location>
        <begin position="356"/>
        <end position="380"/>
    </location>
</feature>
<dbReference type="GO" id="GO:0008270">
    <property type="term" value="F:zinc ion binding"/>
    <property type="evidence" value="ECO:0007669"/>
    <property type="project" value="UniProtKB-KW"/>
</dbReference>
<feature type="domain" description="CCHC-type" evidence="3">
    <location>
        <begin position="201"/>
        <end position="216"/>
    </location>
</feature>
<keyword evidence="1" id="KW-0862">Zinc</keyword>
<evidence type="ECO:0000259" key="3">
    <source>
        <dbReference type="PROSITE" id="PS50158"/>
    </source>
</evidence>
<feature type="region of interest" description="Disordered" evidence="2">
    <location>
        <begin position="277"/>
        <end position="331"/>
    </location>
</feature>